<sequence>MADFESAAFNLGIDVLKKFKPFTINFSNMWQATEQTIRPDSK</sequence>
<gene>
    <name evidence="1" type="ORF">CARN6_1493</name>
</gene>
<reference evidence="1" key="1">
    <citation type="submission" date="2009-10" db="EMBL/GenBank/DDBJ databases">
        <title>Diversity of trophic interactions inside an arsenic-rich microbial ecosystem.</title>
        <authorList>
            <person name="Bertin P.N."/>
            <person name="Heinrich-Salmeron A."/>
            <person name="Pelletier E."/>
            <person name="Goulhen-Chollet F."/>
            <person name="Arsene-Ploetze F."/>
            <person name="Gallien S."/>
            <person name="Calteau A."/>
            <person name="Vallenet D."/>
            <person name="Casiot C."/>
            <person name="Chane-Woon-Ming B."/>
            <person name="Giloteaux L."/>
            <person name="Barakat M."/>
            <person name="Bonnefoy V."/>
            <person name="Bruneel O."/>
            <person name="Chandler M."/>
            <person name="Cleiss J."/>
            <person name="Duran R."/>
            <person name="Elbaz-Poulichet F."/>
            <person name="Fonknechten N."/>
            <person name="Lauga B."/>
            <person name="Mornico D."/>
            <person name="Ortet P."/>
            <person name="Schaeffer C."/>
            <person name="Siguier P."/>
            <person name="Alexander Thil Smith A."/>
            <person name="Van Dorsselaer A."/>
            <person name="Weissenbach J."/>
            <person name="Medigue C."/>
            <person name="Le Paslier D."/>
        </authorList>
    </citation>
    <scope>NUCLEOTIDE SEQUENCE</scope>
</reference>
<accession>E6QLE4</accession>
<evidence type="ECO:0000313" key="1">
    <source>
        <dbReference type="EMBL" id="CBI08064.1"/>
    </source>
</evidence>
<protein>
    <submittedName>
        <fullName evidence="1">Uncharacterized protein</fullName>
    </submittedName>
</protein>
<proteinExistence type="predicted"/>
<name>E6QLE4_9ZZZZ</name>
<comment type="caution">
    <text evidence="1">The sequence shown here is derived from an EMBL/GenBank/DDBJ whole genome shotgun (WGS) entry which is preliminary data.</text>
</comment>
<dbReference type="AlphaFoldDB" id="E6QLE4"/>
<dbReference type="EMBL" id="CABQ01000180">
    <property type="protein sequence ID" value="CBI08064.1"/>
    <property type="molecule type" value="Genomic_DNA"/>
</dbReference>
<organism evidence="1">
    <name type="scientific">mine drainage metagenome</name>
    <dbReference type="NCBI Taxonomy" id="410659"/>
    <lineage>
        <taxon>unclassified sequences</taxon>
        <taxon>metagenomes</taxon>
        <taxon>ecological metagenomes</taxon>
    </lineage>
</organism>